<accession>A0ACB8Z213</accession>
<reference evidence="2" key="1">
    <citation type="journal article" date="2022" name="Mol. Ecol. Resour.">
        <title>The genomes of chicory, endive, great burdock and yacon provide insights into Asteraceae palaeo-polyploidization history and plant inulin production.</title>
        <authorList>
            <person name="Fan W."/>
            <person name="Wang S."/>
            <person name="Wang H."/>
            <person name="Wang A."/>
            <person name="Jiang F."/>
            <person name="Liu H."/>
            <person name="Zhao H."/>
            <person name="Xu D."/>
            <person name="Zhang Y."/>
        </authorList>
    </citation>
    <scope>NUCLEOTIDE SEQUENCE [LARGE SCALE GENOMIC DNA]</scope>
    <source>
        <strain evidence="2">cv. Punajuju</strain>
    </source>
</reference>
<sequence length="166" mass="18881">MLTGPTGLHHEDQKLMYKDKARDSKSCLDAGKTSADRTCKETMVRVCIYVGRTWFIHMDIFGLSHYLCLLTSCYFTSSFDHVWILLVCKEGIKGNGKEAITNFQPSICGAYVSLEAMDEEYSSAHNLDLNLWNSRITDSPKANSQAQAFIWPNMYSGFNMISFFEM</sequence>
<name>A0ACB8Z213_CICIN</name>
<protein>
    <submittedName>
        <fullName evidence="1">Uncharacterized protein</fullName>
    </submittedName>
</protein>
<comment type="caution">
    <text evidence="1">The sequence shown here is derived from an EMBL/GenBank/DDBJ whole genome shotgun (WGS) entry which is preliminary data.</text>
</comment>
<dbReference type="EMBL" id="CM042017">
    <property type="protein sequence ID" value="KAI3691406.1"/>
    <property type="molecule type" value="Genomic_DNA"/>
</dbReference>
<keyword evidence="2" id="KW-1185">Reference proteome</keyword>
<proteinExistence type="predicted"/>
<evidence type="ECO:0000313" key="1">
    <source>
        <dbReference type="EMBL" id="KAI3691406.1"/>
    </source>
</evidence>
<organism evidence="1 2">
    <name type="scientific">Cichorium intybus</name>
    <name type="common">Chicory</name>
    <dbReference type="NCBI Taxonomy" id="13427"/>
    <lineage>
        <taxon>Eukaryota</taxon>
        <taxon>Viridiplantae</taxon>
        <taxon>Streptophyta</taxon>
        <taxon>Embryophyta</taxon>
        <taxon>Tracheophyta</taxon>
        <taxon>Spermatophyta</taxon>
        <taxon>Magnoliopsida</taxon>
        <taxon>eudicotyledons</taxon>
        <taxon>Gunneridae</taxon>
        <taxon>Pentapetalae</taxon>
        <taxon>asterids</taxon>
        <taxon>campanulids</taxon>
        <taxon>Asterales</taxon>
        <taxon>Asteraceae</taxon>
        <taxon>Cichorioideae</taxon>
        <taxon>Cichorieae</taxon>
        <taxon>Cichoriinae</taxon>
        <taxon>Cichorium</taxon>
    </lineage>
</organism>
<evidence type="ECO:0000313" key="2">
    <source>
        <dbReference type="Proteomes" id="UP001055811"/>
    </source>
</evidence>
<dbReference type="Proteomes" id="UP001055811">
    <property type="component" value="Linkage Group LG09"/>
</dbReference>
<gene>
    <name evidence="1" type="ORF">L2E82_49765</name>
</gene>
<reference evidence="1 2" key="2">
    <citation type="journal article" date="2022" name="Mol. Ecol. Resour.">
        <title>The genomes of chicory, endive, great burdock and yacon provide insights into Asteraceae paleo-polyploidization history and plant inulin production.</title>
        <authorList>
            <person name="Fan W."/>
            <person name="Wang S."/>
            <person name="Wang H."/>
            <person name="Wang A."/>
            <person name="Jiang F."/>
            <person name="Liu H."/>
            <person name="Zhao H."/>
            <person name="Xu D."/>
            <person name="Zhang Y."/>
        </authorList>
    </citation>
    <scope>NUCLEOTIDE SEQUENCE [LARGE SCALE GENOMIC DNA]</scope>
    <source>
        <strain evidence="2">cv. Punajuju</strain>
        <tissue evidence="1">Leaves</tissue>
    </source>
</reference>